<dbReference type="Pfam" id="PF04972">
    <property type="entry name" value="BON"/>
    <property type="match status" value="1"/>
</dbReference>
<dbReference type="PROSITE" id="PS50914">
    <property type="entry name" value="BON"/>
    <property type="match status" value="1"/>
</dbReference>
<dbReference type="RefSeq" id="WP_013768528.1">
    <property type="nucleotide sequence ID" value="NC_015510.1"/>
</dbReference>
<sequence>MISDEVLQPIEIQKKDIELALAGNESLDTNDIEVIVSGSNVKLVGQVNTWLQREEAGRIASNAAGVKSLDNELMVTFNEEYVY</sequence>
<dbReference type="Proteomes" id="UP000008461">
    <property type="component" value="Chromosome"/>
</dbReference>
<dbReference type="InterPro" id="IPR007055">
    <property type="entry name" value="BON_dom"/>
</dbReference>
<reference key="2">
    <citation type="submission" date="2011-04" db="EMBL/GenBank/DDBJ databases">
        <title>Complete sequence of chromosome of Haliscomenobacter hydrossis DSM 1100.</title>
        <authorList>
            <consortium name="US DOE Joint Genome Institute (JGI-PGF)"/>
            <person name="Lucas S."/>
            <person name="Han J."/>
            <person name="Lapidus A."/>
            <person name="Bruce D."/>
            <person name="Goodwin L."/>
            <person name="Pitluck S."/>
            <person name="Peters L."/>
            <person name="Kyrpides N."/>
            <person name="Mavromatis K."/>
            <person name="Ivanova N."/>
            <person name="Ovchinnikova G."/>
            <person name="Pagani I."/>
            <person name="Daligault H."/>
            <person name="Detter J.C."/>
            <person name="Han C."/>
            <person name="Land M."/>
            <person name="Hauser L."/>
            <person name="Markowitz V."/>
            <person name="Cheng J.-F."/>
            <person name="Hugenholtz P."/>
            <person name="Woyke T."/>
            <person name="Wu D."/>
            <person name="Verbarg S."/>
            <person name="Frueling A."/>
            <person name="Brambilla E."/>
            <person name="Klenk H.-P."/>
            <person name="Eisen J.A."/>
        </authorList>
    </citation>
    <scope>NUCLEOTIDE SEQUENCE</scope>
    <source>
        <strain>DSM 1100</strain>
    </source>
</reference>
<keyword evidence="3" id="KW-1185">Reference proteome</keyword>
<dbReference type="Gene3D" id="3.30.1340.30">
    <property type="match status" value="1"/>
</dbReference>
<feature type="domain" description="BON" evidence="1">
    <location>
        <begin position="9"/>
        <end position="77"/>
    </location>
</feature>
<accession>F4L4U4</accession>
<proteinExistence type="predicted"/>
<name>F4L4U4_HALH1</name>
<gene>
    <name evidence="2" type="ordered locus">Halhy_6185</name>
</gene>
<dbReference type="EMBL" id="CP002691">
    <property type="protein sequence ID" value="AEE54006.1"/>
    <property type="molecule type" value="Genomic_DNA"/>
</dbReference>
<dbReference type="HOGENOM" id="CLU_2801057_0_0_10"/>
<dbReference type="STRING" id="760192.Halhy_6185"/>
<dbReference type="AlphaFoldDB" id="F4L4U4"/>
<organism evidence="2 3">
    <name type="scientific">Haliscomenobacter hydrossis (strain ATCC 27775 / DSM 1100 / LMG 10767 / O)</name>
    <dbReference type="NCBI Taxonomy" id="760192"/>
    <lineage>
        <taxon>Bacteria</taxon>
        <taxon>Pseudomonadati</taxon>
        <taxon>Bacteroidota</taxon>
        <taxon>Saprospiria</taxon>
        <taxon>Saprospirales</taxon>
        <taxon>Haliscomenobacteraceae</taxon>
        <taxon>Haliscomenobacter</taxon>
    </lineage>
</organism>
<evidence type="ECO:0000259" key="1">
    <source>
        <dbReference type="PROSITE" id="PS50914"/>
    </source>
</evidence>
<evidence type="ECO:0000313" key="2">
    <source>
        <dbReference type="EMBL" id="AEE54006.1"/>
    </source>
</evidence>
<reference evidence="2 3" key="1">
    <citation type="journal article" date="2011" name="Stand. Genomic Sci.">
        <title>Complete genome sequence of Haliscomenobacter hydrossis type strain (O).</title>
        <authorList>
            <consortium name="US DOE Joint Genome Institute (JGI-PGF)"/>
            <person name="Daligault H."/>
            <person name="Lapidus A."/>
            <person name="Zeytun A."/>
            <person name="Nolan M."/>
            <person name="Lucas S."/>
            <person name="Del Rio T.G."/>
            <person name="Tice H."/>
            <person name="Cheng J.F."/>
            <person name="Tapia R."/>
            <person name="Han C."/>
            <person name="Goodwin L."/>
            <person name="Pitluck S."/>
            <person name="Liolios K."/>
            <person name="Pagani I."/>
            <person name="Ivanova N."/>
            <person name="Huntemann M."/>
            <person name="Mavromatis K."/>
            <person name="Mikhailova N."/>
            <person name="Pati A."/>
            <person name="Chen A."/>
            <person name="Palaniappan K."/>
            <person name="Land M."/>
            <person name="Hauser L."/>
            <person name="Brambilla E.M."/>
            <person name="Rohde M."/>
            <person name="Verbarg S."/>
            <person name="Goker M."/>
            <person name="Bristow J."/>
            <person name="Eisen J.A."/>
            <person name="Markowitz V."/>
            <person name="Hugenholtz P."/>
            <person name="Kyrpides N.C."/>
            <person name="Klenk H.P."/>
            <person name="Woyke T."/>
        </authorList>
    </citation>
    <scope>NUCLEOTIDE SEQUENCE [LARGE SCALE GENOMIC DNA]</scope>
    <source>
        <strain evidence="3">ATCC 27775 / DSM 1100 / LMG 10767 / O</strain>
    </source>
</reference>
<dbReference type="OrthoDB" id="870892at2"/>
<dbReference type="eggNOG" id="COG2823">
    <property type="taxonomic scope" value="Bacteria"/>
</dbReference>
<dbReference type="KEGG" id="hhy:Halhy_6185"/>
<protein>
    <submittedName>
        <fullName evidence="2">Transport-associated protein</fullName>
    </submittedName>
</protein>
<evidence type="ECO:0000313" key="3">
    <source>
        <dbReference type="Proteomes" id="UP000008461"/>
    </source>
</evidence>